<name>A0A3B0VTG9_9ZZZZ</name>
<dbReference type="PANTHER" id="PTHR37023">
    <property type="entry name" value="TRANSPOSASE"/>
    <property type="match status" value="1"/>
</dbReference>
<dbReference type="PANTHER" id="PTHR37023:SF1">
    <property type="entry name" value="ISSOD25 TRANSPOSASE TNPA_ISSOD25"/>
    <property type="match status" value="1"/>
</dbReference>
<dbReference type="Pfam" id="PF14319">
    <property type="entry name" value="Zn_Tnp_IS91"/>
    <property type="match status" value="1"/>
</dbReference>
<reference evidence="2" key="1">
    <citation type="submission" date="2018-06" db="EMBL/GenBank/DDBJ databases">
        <authorList>
            <person name="Zhirakovskaya E."/>
        </authorList>
    </citation>
    <scope>NUCLEOTIDE SEQUENCE</scope>
</reference>
<dbReference type="InterPro" id="IPR026889">
    <property type="entry name" value="Zn_Tnp"/>
</dbReference>
<feature type="domain" description="Transposase zinc-binding" evidence="1">
    <location>
        <begin position="7"/>
        <end position="96"/>
    </location>
</feature>
<dbReference type="EMBL" id="UOEW01000323">
    <property type="protein sequence ID" value="VAW41767.1"/>
    <property type="molecule type" value="Genomic_DNA"/>
</dbReference>
<evidence type="ECO:0000313" key="2">
    <source>
        <dbReference type="EMBL" id="VAW41767.1"/>
    </source>
</evidence>
<gene>
    <name evidence="2" type="ORF">MNBD_GAMMA01-1448</name>
</gene>
<dbReference type="AlphaFoldDB" id="A0A3B0VTG9"/>
<proteinExistence type="predicted"/>
<sequence length="116" mass="13413">MIKLSSIITEFESSYKRKYSPLPSHLAALNAMKICRTSASPQLFAQCTDCDNHTFLPHSCGHRNCPNCQAHESQLWIENQLKRQIPANYFLVTFTIPKELRDIAWKNQTCHQQMDC</sequence>
<organism evidence="2">
    <name type="scientific">hydrothermal vent metagenome</name>
    <dbReference type="NCBI Taxonomy" id="652676"/>
    <lineage>
        <taxon>unclassified sequences</taxon>
        <taxon>metagenomes</taxon>
        <taxon>ecological metagenomes</taxon>
    </lineage>
</organism>
<evidence type="ECO:0000259" key="1">
    <source>
        <dbReference type="Pfam" id="PF14319"/>
    </source>
</evidence>
<protein>
    <recommendedName>
        <fullName evidence="1">Transposase zinc-binding domain-containing protein</fullName>
    </recommendedName>
</protein>
<accession>A0A3B0VTG9</accession>